<dbReference type="GO" id="GO:0005634">
    <property type="term" value="C:nucleus"/>
    <property type="evidence" value="ECO:0007669"/>
    <property type="project" value="TreeGrafter"/>
</dbReference>
<feature type="compositionally biased region" description="Low complexity" evidence="5">
    <location>
        <begin position="426"/>
        <end position="449"/>
    </location>
</feature>
<feature type="region of interest" description="Disordered" evidence="5">
    <location>
        <begin position="750"/>
        <end position="782"/>
    </location>
</feature>
<feature type="compositionally biased region" description="Basic and acidic residues" evidence="5">
    <location>
        <begin position="248"/>
        <end position="261"/>
    </location>
</feature>
<keyword evidence="2 4" id="KW-0808">Transferase</keyword>
<feature type="compositionally biased region" description="Polar residues" evidence="5">
    <location>
        <begin position="750"/>
        <end position="763"/>
    </location>
</feature>
<feature type="region of interest" description="Disordered" evidence="5">
    <location>
        <begin position="612"/>
        <end position="636"/>
    </location>
</feature>
<evidence type="ECO:0000256" key="4">
    <source>
        <dbReference type="RuleBase" id="RU363090"/>
    </source>
</evidence>
<dbReference type="Gene3D" id="3.30.470.160">
    <property type="entry name" value="Inositol polyphosphate kinase"/>
    <property type="match status" value="1"/>
</dbReference>
<dbReference type="SUPFAM" id="SSF56104">
    <property type="entry name" value="SAICAR synthase-like"/>
    <property type="match status" value="1"/>
</dbReference>
<dbReference type="GO" id="GO:0005737">
    <property type="term" value="C:cytoplasm"/>
    <property type="evidence" value="ECO:0007669"/>
    <property type="project" value="TreeGrafter"/>
</dbReference>
<evidence type="ECO:0000313" key="7">
    <source>
        <dbReference type="Proteomes" id="UP000186601"/>
    </source>
</evidence>
<feature type="compositionally biased region" description="Basic and acidic residues" evidence="5">
    <location>
        <begin position="209"/>
        <end position="239"/>
    </location>
</feature>
<dbReference type="PANTHER" id="PTHR12400:SF21">
    <property type="entry name" value="KINASE"/>
    <property type="match status" value="1"/>
</dbReference>
<feature type="region of interest" description="Disordered" evidence="5">
    <location>
        <begin position="893"/>
        <end position="945"/>
    </location>
</feature>
<dbReference type="EC" id="2.7.-.-" evidence="4"/>
<comment type="similarity">
    <text evidence="1 4">Belongs to the inositol phosphokinase (IPK) family.</text>
</comment>
<dbReference type="GO" id="GO:0008440">
    <property type="term" value="F:inositol-1,4,5-trisphosphate 3-kinase activity"/>
    <property type="evidence" value="ECO:0007669"/>
    <property type="project" value="TreeGrafter"/>
</dbReference>
<evidence type="ECO:0000256" key="1">
    <source>
        <dbReference type="ARBA" id="ARBA00007374"/>
    </source>
</evidence>
<dbReference type="OrthoDB" id="2573163at2759"/>
<dbReference type="STRING" id="98765.A0A2R6NN20"/>
<evidence type="ECO:0000313" key="6">
    <source>
        <dbReference type="EMBL" id="PSR73450.1"/>
    </source>
</evidence>
<accession>A0A2R6NN20</accession>
<name>A0A2R6NN20_9APHY</name>
<feature type="compositionally biased region" description="Basic residues" evidence="5">
    <location>
        <begin position="88"/>
        <end position="98"/>
    </location>
</feature>
<keyword evidence="3 4" id="KW-0418">Kinase</keyword>
<feature type="region of interest" description="Disordered" evidence="5">
    <location>
        <begin position="1096"/>
        <end position="1134"/>
    </location>
</feature>
<feature type="compositionally biased region" description="Low complexity" evidence="5">
    <location>
        <begin position="129"/>
        <end position="140"/>
    </location>
</feature>
<feature type="region of interest" description="Disordered" evidence="5">
    <location>
        <begin position="1"/>
        <end position="469"/>
    </location>
</feature>
<dbReference type="Pfam" id="PF03770">
    <property type="entry name" value="IPK"/>
    <property type="match status" value="1"/>
</dbReference>
<dbReference type="EMBL" id="MLYV02001076">
    <property type="protein sequence ID" value="PSR73450.1"/>
    <property type="molecule type" value="Genomic_DNA"/>
</dbReference>
<sequence>MGPRSESPRVEQPTYRFPPSPSSSTTPTRLSIDTTNRKDKPSSSYPVLNRTTPHKGSPGTKWPNDIYDSGSDGSGTETKQGRVSPHLYIRRKAARRKSDRALTLPSSRTAPVDLLHLQSPPGVGRPLSRRSSSASSSSSSNGPDWKAPQPSSSGIGRKVAASLDLFKESVTTPGKEEANPFEFARSGSSASRRKTSSQLEDVGEAQFEFVKRSDWPEREAAAVRREKSTTALERVRTRDSTTSVGSSRDAETRRRKDRQPSVRDTVMSDLVQWRKAVAAVQDDGRGRPRERPVWSEDKGEEMFIGSPGTDSSASSASTYQEKNDRTVPASPYRQPQSSTRRPHHSPRPHDHHDVEVSPVLPSSLFVNAPEHEIPPPATLRRDHSHSPIRLPSSFPLPERPSLPSLSSATPSFSTWSSDDDDDESTWETASITTSTSTTSASTPFPLSPSRTSPAPQPIVRHPSDEDYEHHEDVLSPYDDVSLGHNGAQSSIQDDEPIDWSLNLSQESLPHIPLRPFRNQVGGHSAIYKFTKRAVCKPLVSRENLFYESVEKEAPPLLDFIPRYLGVMLVSYRRVPRSPHAQLGSSPPEKSRVDHLGRPVIHKSADDVLSGYSLSRRGMNLPEPGDDEGADSDAGDTELPEVALDCNRHIIPEWMFRGGRSRALSQSAASAGPSFSNRHLRRQHLSGYTASSPDLALSATTDRAACFSSRGYKHTPSPLARTQPMHFDAPTPVNSPKISPRVPFDLRARDSTLSTPPSLRQLATSPRDVGAGALSLGSPTNGAQGWCGGTGSTMVNTKFKDHVFSTLLRRLCKRRRSASVRIDDDGDMADAEGEGVGSSISRNRRKPLSQIDRLRLEEGTTVSHALRRTRSDNHLDTQSSDIFPFEEFDQEKIQCSPKDDQDSTSFPSLPRPRSPHRLQDSPSYRLMRPHLPAQHPPTPDKYERDGSVTRQNHFILMEDLTGRLKNSCVLDLKMGTRQYGMDATPLKKKSQRKKCDKTTSRALGVRVCGMQVWNHATQSYITQDKYKGREVRPDEFSSVLASFLCDGERLLVYQIPVILRKLYALARIINRLKGYRFYGCSLLMIYDGDREAQEAFRVSSLDSPSPRSNRGESLERQLDVRTPGGTKQARAPLRRSRSEDLLVGPVADRSNRRRKRGEVQIRIVDFAHTTTGRDWLPYPPPGHTETEEVTSSTGYQAEVDPETGLIYARFPPHYPSQPDRGFLFGLKNLSETLEKIWNEERIRRIKAAKDHSSVEDEQLPPLYVEGREVFDEIFLTSDGEEDLGNIST</sequence>
<dbReference type="PANTHER" id="PTHR12400">
    <property type="entry name" value="INOSITOL POLYPHOSPHATE KINASE"/>
    <property type="match status" value="1"/>
</dbReference>
<comment type="caution">
    <text evidence="6">The sequence shown here is derived from an EMBL/GenBank/DDBJ whole genome shotgun (WGS) entry which is preliminary data.</text>
</comment>
<evidence type="ECO:0000256" key="2">
    <source>
        <dbReference type="ARBA" id="ARBA00022679"/>
    </source>
</evidence>
<proteinExistence type="inferred from homology"/>
<evidence type="ECO:0000256" key="3">
    <source>
        <dbReference type="ARBA" id="ARBA00022777"/>
    </source>
</evidence>
<dbReference type="GO" id="GO:0000824">
    <property type="term" value="F:inositol-1,4,5,6-tetrakisphosphate 3-kinase activity"/>
    <property type="evidence" value="ECO:0007669"/>
    <property type="project" value="TreeGrafter"/>
</dbReference>
<feature type="region of interest" description="Disordered" evidence="5">
    <location>
        <begin position="1172"/>
        <end position="1193"/>
    </location>
</feature>
<reference evidence="6 7" key="1">
    <citation type="submission" date="2018-02" db="EMBL/GenBank/DDBJ databases">
        <title>Genome sequence of the basidiomycete white-rot fungus Phlebia centrifuga.</title>
        <authorList>
            <person name="Granchi Z."/>
            <person name="Peng M."/>
            <person name="de Vries R.P."/>
            <person name="Hilden K."/>
            <person name="Makela M.R."/>
            <person name="Grigoriev I."/>
            <person name="Riley R."/>
        </authorList>
    </citation>
    <scope>NUCLEOTIDE SEQUENCE [LARGE SCALE GENOMIC DNA]</scope>
    <source>
        <strain evidence="6 7">FBCC195</strain>
    </source>
</reference>
<organism evidence="6 7">
    <name type="scientific">Hermanssonia centrifuga</name>
    <dbReference type="NCBI Taxonomy" id="98765"/>
    <lineage>
        <taxon>Eukaryota</taxon>
        <taxon>Fungi</taxon>
        <taxon>Dikarya</taxon>
        <taxon>Basidiomycota</taxon>
        <taxon>Agaricomycotina</taxon>
        <taxon>Agaricomycetes</taxon>
        <taxon>Polyporales</taxon>
        <taxon>Meruliaceae</taxon>
        <taxon>Hermanssonia</taxon>
    </lineage>
</organism>
<feature type="compositionally biased region" description="Basic and acidic residues" evidence="5">
    <location>
        <begin position="1108"/>
        <end position="1118"/>
    </location>
</feature>
<feature type="compositionally biased region" description="Polar residues" evidence="5">
    <location>
        <begin position="42"/>
        <end position="51"/>
    </location>
</feature>
<feature type="region of interest" description="Disordered" evidence="5">
    <location>
        <begin position="824"/>
        <end position="855"/>
    </location>
</feature>
<protein>
    <recommendedName>
        <fullName evidence="4">Kinase</fullName>
        <ecNumber evidence="4">2.7.-.-</ecNumber>
    </recommendedName>
</protein>
<dbReference type="InterPro" id="IPR005522">
    <property type="entry name" value="IPK"/>
</dbReference>
<feature type="compositionally biased region" description="Basic and acidic residues" evidence="5">
    <location>
        <begin position="282"/>
        <end position="301"/>
    </location>
</feature>
<dbReference type="GO" id="GO:0046854">
    <property type="term" value="P:phosphatidylinositol phosphate biosynthetic process"/>
    <property type="evidence" value="ECO:0007669"/>
    <property type="project" value="TreeGrafter"/>
</dbReference>
<gene>
    <name evidence="6" type="ORF">PHLCEN_2v10742</name>
</gene>
<keyword evidence="7" id="KW-1185">Reference proteome</keyword>
<feature type="compositionally biased region" description="Acidic residues" evidence="5">
    <location>
        <begin position="623"/>
        <end position="636"/>
    </location>
</feature>
<dbReference type="InterPro" id="IPR038286">
    <property type="entry name" value="IPK_sf"/>
</dbReference>
<feature type="compositionally biased region" description="Basic and acidic residues" evidence="5">
    <location>
        <begin position="369"/>
        <end position="385"/>
    </location>
</feature>
<dbReference type="Proteomes" id="UP000186601">
    <property type="component" value="Unassembled WGS sequence"/>
</dbReference>
<evidence type="ECO:0000256" key="5">
    <source>
        <dbReference type="SAM" id="MobiDB-lite"/>
    </source>
</evidence>
<dbReference type="GO" id="GO:0032958">
    <property type="term" value="P:inositol phosphate biosynthetic process"/>
    <property type="evidence" value="ECO:0007669"/>
    <property type="project" value="InterPro"/>
</dbReference>
<feature type="compositionally biased region" description="Low complexity" evidence="5">
    <location>
        <begin position="390"/>
        <end position="416"/>
    </location>
</feature>